<evidence type="ECO:0000259" key="18">
    <source>
        <dbReference type="PROSITE" id="PS52044"/>
    </source>
</evidence>
<evidence type="ECO:0000256" key="13">
    <source>
        <dbReference type="PROSITE-ProRule" id="PRU00023"/>
    </source>
</evidence>
<dbReference type="InterPro" id="IPR013087">
    <property type="entry name" value="Znf_C2H2_type"/>
</dbReference>
<dbReference type="PANTHER" id="PTHR16036">
    <property type="entry name" value="ANKYRIN REPEAT AND ZINC FINGER DOMAIN-CONTAINING PROTEIN 1"/>
    <property type="match status" value="1"/>
</dbReference>
<evidence type="ECO:0000256" key="7">
    <source>
        <dbReference type="ARBA" id="ARBA00022759"/>
    </source>
</evidence>
<dbReference type="AlphaFoldDB" id="E2APC5"/>
<evidence type="ECO:0000256" key="15">
    <source>
        <dbReference type="SAM" id="Coils"/>
    </source>
</evidence>
<evidence type="ECO:0000256" key="4">
    <source>
        <dbReference type="ARBA" id="ARBA00022722"/>
    </source>
</evidence>
<keyword evidence="12 15" id="KW-0175">Coiled coil</keyword>
<evidence type="ECO:0000256" key="1">
    <source>
        <dbReference type="ARBA" id="ARBA00004496"/>
    </source>
</evidence>
<dbReference type="PROSITE" id="PS50088">
    <property type="entry name" value="ANK_REPEAT"/>
    <property type="match status" value="1"/>
</dbReference>
<protein>
    <submittedName>
        <fullName evidence="19">Ankyrin repeat and zinc finger domain-containing protein 1</fullName>
    </submittedName>
</protein>
<proteinExistence type="inferred from homology"/>
<keyword evidence="8" id="KW-0863">Zinc-finger</keyword>
<feature type="compositionally biased region" description="Polar residues" evidence="16">
    <location>
        <begin position="359"/>
        <end position="381"/>
    </location>
</feature>
<dbReference type="GO" id="GO:0008270">
    <property type="term" value="F:zinc ion binding"/>
    <property type="evidence" value="ECO:0007669"/>
    <property type="project" value="UniProtKB-KW"/>
</dbReference>
<evidence type="ECO:0000256" key="14">
    <source>
        <dbReference type="PROSITE-ProRule" id="PRU01389"/>
    </source>
</evidence>
<dbReference type="PANTHER" id="PTHR16036:SF2">
    <property type="entry name" value="TRNA ENDONUCLEASE ANKZF1"/>
    <property type="match status" value="1"/>
</dbReference>
<keyword evidence="11 13" id="KW-0040">ANK repeat</keyword>
<comment type="similarity">
    <text evidence="2 14">Belongs to the ANKZF1/VMS1 family.</text>
</comment>
<keyword evidence="9 14" id="KW-0378">Hydrolase</keyword>
<keyword evidence="20" id="KW-1185">Reference proteome</keyword>
<keyword evidence="17" id="KW-1133">Transmembrane helix</keyword>
<feature type="transmembrane region" description="Helical" evidence="17">
    <location>
        <begin position="31"/>
        <end position="51"/>
    </location>
</feature>
<dbReference type="InParanoid" id="E2APC5"/>
<dbReference type="Gene3D" id="1.25.40.20">
    <property type="entry name" value="Ankyrin repeat-containing domain"/>
    <property type="match status" value="1"/>
</dbReference>
<dbReference type="InterPro" id="IPR041540">
    <property type="entry name" value="VATC"/>
</dbReference>
<feature type="active site" evidence="14">
    <location>
        <position position="504"/>
    </location>
</feature>
<evidence type="ECO:0000256" key="3">
    <source>
        <dbReference type="ARBA" id="ARBA00022490"/>
    </source>
</evidence>
<feature type="domain" description="VLRF1" evidence="18">
    <location>
        <begin position="461"/>
        <end position="602"/>
    </location>
</feature>
<dbReference type="InterPro" id="IPR047139">
    <property type="entry name" value="ANKZ1/VMS1"/>
</dbReference>
<dbReference type="PROSITE" id="PS00028">
    <property type="entry name" value="ZINC_FINGER_C2H2_1"/>
    <property type="match status" value="1"/>
</dbReference>
<feature type="region of interest" description="Disordered" evidence="16">
    <location>
        <begin position="338"/>
        <end position="402"/>
    </location>
</feature>
<keyword evidence="6" id="KW-0677">Repeat</keyword>
<dbReference type="GO" id="GO:0005737">
    <property type="term" value="C:cytoplasm"/>
    <property type="evidence" value="ECO:0007669"/>
    <property type="project" value="UniProtKB-SubCell"/>
</dbReference>
<keyword evidence="3 14" id="KW-0963">Cytoplasm</keyword>
<feature type="compositionally biased region" description="Acidic residues" evidence="16">
    <location>
        <begin position="349"/>
        <end position="358"/>
    </location>
</feature>
<evidence type="ECO:0000256" key="16">
    <source>
        <dbReference type="SAM" id="MobiDB-lite"/>
    </source>
</evidence>
<feature type="compositionally biased region" description="Polar residues" evidence="16">
    <location>
        <begin position="645"/>
        <end position="656"/>
    </location>
</feature>
<dbReference type="Pfam" id="PF18716">
    <property type="entry name" value="VATC"/>
    <property type="match status" value="1"/>
</dbReference>
<keyword evidence="17" id="KW-0472">Membrane</keyword>
<keyword evidence="5" id="KW-0479">Metal-binding</keyword>
<dbReference type="EMBL" id="GL441504">
    <property type="protein sequence ID" value="EFN64724.1"/>
    <property type="molecule type" value="Genomic_DNA"/>
</dbReference>
<evidence type="ECO:0000256" key="10">
    <source>
        <dbReference type="ARBA" id="ARBA00022833"/>
    </source>
</evidence>
<feature type="compositionally biased region" description="Basic and acidic residues" evidence="16">
    <location>
        <begin position="385"/>
        <end position="395"/>
    </location>
</feature>
<organism evidence="20">
    <name type="scientific">Camponotus floridanus</name>
    <name type="common">Florida carpenter ant</name>
    <dbReference type="NCBI Taxonomy" id="104421"/>
    <lineage>
        <taxon>Eukaryota</taxon>
        <taxon>Metazoa</taxon>
        <taxon>Ecdysozoa</taxon>
        <taxon>Arthropoda</taxon>
        <taxon>Hexapoda</taxon>
        <taxon>Insecta</taxon>
        <taxon>Pterygota</taxon>
        <taxon>Neoptera</taxon>
        <taxon>Endopterygota</taxon>
        <taxon>Hymenoptera</taxon>
        <taxon>Apocrita</taxon>
        <taxon>Aculeata</taxon>
        <taxon>Formicoidea</taxon>
        <taxon>Formicidae</taxon>
        <taxon>Formicinae</taxon>
        <taxon>Camponotus</taxon>
    </lineage>
</organism>
<dbReference type="Proteomes" id="UP000000311">
    <property type="component" value="Unassembled WGS sequence"/>
</dbReference>
<dbReference type="InterPro" id="IPR002110">
    <property type="entry name" value="Ankyrin_rpt"/>
</dbReference>
<keyword evidence="17" id="KW-0812">Transmembrane</keyword>
<dbReference type="Pfam" id="PF00023">
    <property type="entry name" value="Ank"/>
    <property type="match status" value="1"/>
</dbReference>
<keyword evidence="10" id="KW-0862">Zinc</keyword>
<feature type="coiled-coil region" evidence="15">
    <location>
        <begin position="909"/>
        <end position="943"/>
    </location>
</feature>
<dbReference type="GO" id="GO:0004519">
    <property type="term" value="F:endonuclease activity"/>
    <property type="evidence" value="ECO:0007669"/>
    <property type="project" value="UniProtKB-KW"/>
</dbReference>
<evidence type="ECO:0000256" key="5">
    <source>
        <dbReference type="ARBA" id="ARBA00022723"/>
    </source>
</evidence>
<dbReference type="InterPro" id="IPR029383">
    <property type="entry name" value="ARL6IP6"/>
</dbReference>
<dbReference type="PROSITE" id="PS52044">
    <property type="entry name" value="VLRF1"/>
    <property type="match status" value="1"/>
</dbReference>
<dbReference type="OMA" id="KNNFRIR"/>
<evidence type="ECO:0000313" key="19">
    <source>
        <dbReference type="EMBL" id="EFN64724.1"/>
    </source>
</evidence>
<keyword evidence="4 14" id="KW-0540">Nuclease</keyword>
<evidence type="ECO:0000256" key="6">
    <source>
        <dbReference type="ARBA" id="ARBA00022737"/>
    </source>
</evidence>
<evidence type="ECO:0000256" key="12">
    <source>
        <dbReference type="ARBA" id="ARBA00023054"/>
    </source>
</evidence>
<evidence type="ECO:0000256" key="11">
    <source>
        <dbReference type="ARBA" id="ARBA00023043"/>
    </source>
</evidence>
<evidence type="ECO:0000256" key="8">
    <source>
        <dbReference type="ARBA" id="ARBA00022771"/>
    </source>
</evidence>
<feature type="region of interest" description="Disordered" evidence="16">
    <location>
        <begin position="645"/>
        <end position="693"/>
    </location>
</feature>
<comment type="domain">
    <text evidence="14">The VLRF1 domain mediates binding to the 60S ribosomal subunit.</text>
</comment>
<dbReference type="PROSITE" id="PS50297">
    <property type="entry name" value="ANK_REP_REGION"/>
    <property type="match status" value="1"/>
</dbReference>
<evidence type="ECO:0000256" key="17">
    <source>
        <dbReference type="SAM" id="Phobius"/>
    </source>
</evidence>
<evidence type="ECO:0000256" key="9">
    <source>
        <dbReference type="ARBA" id="ARBA00022801"/>
    </source>
</evidence>
<gene>
    <name evidence="19" type="ORF">EAG_08850</name>
</gene>
<feature type="compositionally biased region" description="Basic and acidic residues" evidence="16">
    <location>
        <begin position="670"/>
        <end position="682"/>
    </location>
</feature>
<dbReference type="InterPro" id="IPR041175">
    <property type="entry name" value="VLRF1/Vms1"/>
</dbReference>
<dbReference type="SUPFAM" id="SSF48403">
    <property type="entry name" value="Ankyrin repeat"/>
    <property type="match status" value="1"/>
</dbReference>
<dbReference type="Pfam" id="PF18826">
    <property type="entry name" value="bVLRF1"/>
    <property type="match status" value="1"/>
</dbReference>
<comment type="subcellular location">
    <subcellularLocation>
        <location evidence="1">Cytoplasm</location>
    </subcellularLocation>
</comment>
<dbReference type="GO" id="GO:0016787">
    <property type="term" value="F:hydrolase activity"/>
    <property type="evidence" value="ECO:0007669"/>
    <property type="project" value="UniProtKB-KW"/>
</dbReference>
<sequence>MGLTNGNGNLAEDIQKEKPTRFWTKIHLNEWTFSLSLLVLSLFIVIGKLYANYGKCLLWKISDQYSLPSITTFAQVYDTIPNISVLSKFGVKQLPADSEKFLKTSHQYAEAASNMLVTFYERYNWLMKATMSGLMITSFSWFILYKDSSIPGVNPPFPFSPSRQRMVIHRGCNRSTTRKNCADNEKRSVPYLASRDNSSTFLVHAIVLHRPSSSVRLLVNSQIMANETEPLCQQGVDTKEDHQTYKIHNPDDFDRITKGIKVARCMQLPSPYVPDSEQELCQLVVSDSLCCSHCNAEFEDKPQQRLHYKLDWHRYNLKQNLNGLKSITEDSFNRIVGEGDMSSLSGSEAESENEDDAGTSETRTSSNEQTKNESASKSGSNKSRKTSERRGRAIESDISDTDCEEVSKERKLQVVASRHTKVFFENDDGNIFSIYRCLLHHKKDIPEKDSEMISQALDSGKMSKWTVIMVGGGHFAAAVFQNGEPIVHKTFHSYTVRAKQGFAQNSRTNANHAKSAGASLRRYNEASLIQHVQEILESWSMHINNSAAVLYRAVGPHNRMVLFGGKNPPLDKNNFRIRPLPFPTRRATFREVKRVYDIVSTMEIYGSAADFTDCFPNSPRQPIRKKVSKPEIMSEIPEGDVAAECNSNIGSIGSPQENDKFKTPAQSTPEKQHRNSRHIDRAKPRKSPNRPLPDIIVRLAQSSSESEMDAQLPLDIPLIEQIVEVNFSENLQAFQDTVPRYMKNKKANRQKKKVKKDAQIINEALLDARTKLWTACKQGDNDLLSSVIDGLLSKIKECEEEQNKKDIAVNDTSNDTSVNTDDVTKLVNDTNEDGNTMLHLAALGGHCEQVWLLLEIGSDPCNKNKKLQTPYAAANDKKTRNTFRRFMEVNPDKFNYQKSQIPGPLSDEIEQAEIEKKRQQRKLKRFKEKIKRKEFEIKKQEENEKQRFLNLSDKEKRALIAQNRMLSEGYTVISRCFQCAIDMTNKEPFEYNANRFCSMPCLKEHRLHNKFVI</sequence>
<dbReference type="Pfam" id="PF15062">
    <property type="entry name" value="ARL6IP6"/>
    <property type="match status" value="1"/>
</dbReference>
<keyword evidence="7 14" id="KW-0255">Endonuclease</keyword>
<dbReference type="GO" id="GO:0036503">
    <property type="term" value="P:ERAD pathway"/>
    <property type="evidence" value="ECO:0007669"/>
    <property type="project" value="TreeGrafter"/>
</dbReference>
<name>E2APC5_CAMFO</name>
<evidence type="ECO:0000313" key="20">
    <source>
        <dbReference type="Proteomes" id="UP000000311"/>
    </source>
</evidence>
<dbReference type="STRING" id="104421.E2APC5"/>
<feature type="repeat" description="ANK" evidence="13">
    <location>
        <begin position="833"/>
        <end position="865"/>
    </location>
</feature>
<accession>E2APC5</accession>
<feature type="transmembrane region" description="Helical" evidence="17">
    <location>
        <begin position="125"/>
        <end position="145"/>
    </location>
</feature>
<dbReference type="InterPro" id="IPR036770">
    <property type="entry name" value="Ankyrin_rpt-contain_sf"/>
</dbReference>
<dbReference type="OrthoDB" id="429841at2759"/>
<reference evidence="19 20" key="1">
    <citation type="journal article" date="2010" name="Science">
        <title>Genomic comparison of the ants Camponotus floridanus and Harpegnathos saltator.</title>
        <authorList>
            <person name="Bonasio R."/>
            <person name="Zhang G."/>
            <person name="Ye C."/>
            <person name="Mutti N.S."/>
            <person name="Fang X."/>
            <person name="Qin N."/>
            <person name="Donahue G."/>
            <person name="Yang P."/>
            <person name="Li Q."/>
            <person name="Li C."/>
            <person name="Zhang P."/>
            <person name="Huang Z."/>
            <person name="Berger S.L."/>
            <person name="Reinberg D."/>
            <person name="Wang J."/>
            <person name="Liebig J."/>
        </authorList>
    </citation>
    <scope>NUCLEOTIDE SEQUENCE [LARGE SCALE GENOMIC DNA]</scope>
    <source>
        <strain evidence="20">C129</strain>
    </source>
</reference>
<evidence type="ECO:0000256" key="2">
    <source>
        <dbReference type="ARBA" id="ARBA00009262"/>
    </source>
</evidence>